<evidence type="ECO:0000313" key="2">
    <source>
        <dbReference type="Proteomes" id="UP000333828"/>
    </source>
</evidence>
<evidence type="ECO:0000313" key="1">
    <source>
        <dbReference type="EMBL" id="VVE44737.1"/>
    </source>
</evidence>
<organism evidence="1 2">
    <name type="scientific">Pandoraea iniqua</name>
    <dbReference type="NCBI Taxonomy" id="2508288"/>
    <lineage>
        <taxon>Bacteria</taxon>
        <taxon>Pseudomonadati</taxon>
        <taxon>Pseudomonadota</taxon>
        <taxon>Betaproteobacteria</taxon>
        <taxon>Burkholderiales</taxon>
        <taxon>Burkholderiaceae</taxon>
        <taxon>Pandoraea</taxon>
    </lineage>
</organism>
<dbReference type="EMBL" id="CABPSI010000005">
    <property type="protein sequence ID" value="VVE44737.1"/>
    <property type="molecule type" value="Genomic_DNA"/>
</dbReference>
<protein>
    <submittedName>
        <fullName evidence="1">Uncharacterized protein</fullName>
    </submittedName>
</protein>
<dbReference type="AlphaFoldDB" id="A0A5E4Y8M4"/>
<name>A0A5E4Y8M4_9BURK</name>
<reference evidence="1 2" key="1">
    <citation type="submission" date="2019-08" db="EMBL/GenBank/DDBJ databases">
        <authorList>
            <person name="Peeters C."/>
        </authorList>
    </citation>
    <scope>NUCLEOTIDE SEQUENCE [LARGE SCALE GENOMIC DNA]</scope>
    <source>
        <strain evidence="1 2">LMG 31115</strain>
    </source>
</reference>
<gene>
    <name evidence="1" type="ORF">PIN31115_04322</name>
</gene>
<proteinExistence type="predicted"/>
<keyword evidence="2" id="KW-1185">Reference proteome</keyword>
<sequence length="59" mass="6149">MGAILLETPCRPILANTGLREVPARRWPTVARAQSSASAHDTGLAASVLSSTCGAMPMR</sequence>
<dbReference type="Proteomes" id="UP000333828">
    <property type="component" value="Unassembled WGS sequence"/>
</dbReference>
<accession>A0A5E4Y8M4</accession>